<evidence type="ECO:0000256" key="8">
    <source>
        <dbReference type="ARBA" id="ARBA00022989"/>
    </source>
</evidence>
<dbReference type="SUPFAM" id="SSF158544">
    <property type="entry name" value="GspK insert domain-like"/>
    <property type="match status" value="1"/>
</dbReference>
<comment type="subcellular location">
    <subcellularLocation>
        <location evidence="1 10">Cell inner membrane</location>
    </subcellularLocation>
</comment>
<evidence type="ECO:0000256" key="6">
    <source>
        <dbReference type="ARBA" id="ARBA00022692"/>
    </source>
</evidence>
<evidence type="ECO:0000256" key="3">
    <source>
        <dbReference type="ARBA" id="ARBA00022448"/>
    </source>
</evidence>
<protein>
    <recommendedName>
        <fullName evidence="10">Type II secretion system protein K</fullName>
    </recommendedName>
</protein>
<keyword evidence="3 10" id="KW-0813">Transport</keyword>
<comment type="similarity">
    <text evidence="2 10">Belongs to the GSP K family.</text>
</comment>
<evidence type="ECO:0000256" key="2">
    <source>
        <dbReference type="ARBA" id="ARBA00007246"/>
    </source>
</evidence>
<proteinExistence type="inferred from homology"/>
<name>A0ABV7V853_9SPHN</name>
<evidence type="ECO:0000256" key="5">
    <source>
        <dbReference type="ARBA" id="ARBA00022519"/>
    </source>
</evidence>
<dbReference type="PANTHER" id="PTHR38831">
    <property type="entry name" value="TYPE II SECRETION SYSTEM PROTEIN K"/>
    <property type="match status" value="1"/>
</dbReference>
<dbReference type="InterPro" id="IPR005628">
    <property type="entry name" value="GspK"/>
</dbReference>
<sequence length="309" mass="32204">MPAGHERGAALLGVLLLVAIMAVLASLMLDRLGLAARLAGNLEAQAAARRALAEGEVRLLAAMRDPAHRQGGGAWPVPRGRIAWTVAPGGNCFNVNALVEAMPDGVLRPRPAGQLELRTLMVTLGLAPGEAGPLAAAMTDWIDTDGLALPDGAEDTAYAGGPHPYRTAGRPLVTVGELRAVRGMTPALYARLAPWLCALPEVGTSPVALASLVPGQGRLLTMFAPDALPVACAEQVIAQAPPGGYAELPAALGAELGLGMGEITRSDRWLRARLEATIDSQAWQEELLIDASQPRPAIVARHWGDPADR</sequence>
<feature type="domain" description="T2SS protein K first SAM-like" evidence="11">
    <location>
        <begin position="91"/>
        <end position="201"/>
    </location>
</feature>
<evidence type="ECO:0000256" key="10">
    <source>
        <dbReference type="PIRNR" id="PIRNR002786"/>
    </source>
</evidence>
<keyword evidence="7" id="KW-0653">Protein transport</keyword>
<reference evidence="13" key="1">
    <citation type="journal article" date="2019" name="Int. J. Syst. Evol. Microbiol.">
        <title>The Global Catalogue of Microorganisms (GCM) 10K type strain sequencing project: providing services to taxonomists for standard genome sequencing and annotation.</title>
        <authorList>
            <consortium name="The Broad Institute Genomics Platform"/>
            <consortium name="The Broad Institute Genome Sequencing Center for Infectious Disease"/>
            <person name="Wu L."/>
            <person name="Ma J."/>
        </authorList>
    </citation>
    <scope>NUCLEOTIDE SEQUENCE [LARGE SCALE GENOMIC DNA]</scope>
    <source>
        <strain evidence="13">KCTC 42224</strain>
    </source>
</reference>
<keyword evidence="6" id="KW-0812">Transmembrane</keyword>
<dbReference type="NCBIfam" id="NF037980">
    <property type="entry name" value="T2SS_GspK"/>
    <property type="match status" value="1"/>
</dbReference>
<organism evidence="12 13">
    <name type="scientific">Novosphingobium pokkalii</name>
    <dbReference type="NCBI Taxonomy" id="1770194"/>
    <lineage>
        <taxon>Bacteria</taxon>
        <taxon>Pseudomonadati</taxon>
        <taxon>Pseudomonadota</taxon>
        <taxon>Alphaproteobacteria</taxon>
        <taxon>Sphingomonadales</taxon>
        <taxon>Sphingomonadaceae</taxon>
        <taxon>Novosphingobium</taxon>
    </lineage>
</organism>
<accession>A0ABV7V853</accession>
<dbReference type="Proteomes" id="UP001595683">
    <property type="component" value="Unassembled WGS sequence"/>
</dbReference>
<keyword evidence="9 10" id="KW-0472">Membrane</keyword>
<dbReference type="RefSeq" id="WP_191324145.1">
    <property type="nucleotide sequence ID" value="NZ_JBHRYE010000021.1"/>
</dbReference>
<comment type="caution">
    <text evidence="12">The sequence shown here is derived from an EMBL/GenBank/DDBJ whole genome shotgun (WGS) entry which is preliminary data.</text>
</comment>
<evidence type="ECO:0000313" key="13">
    <source>
        <dbReference type="Proteomes" id="UP001595683"/>
    </source>
</evidence>
<evidence type="ECO:0000256" key="4">
    <source>
        <dbReference type="ARBA" id="ARBA00022475"/>
    </source>
</evidence>
<evidence type="ECO:0000256" key="7">
    <source>
        <dbReference type="ARBA" id="ARBA00022927"/>
    </source>
</evidence>
<keyword evidence="13" id="KW-1185">Reference proteome</keyword>
<gene>
    <name evidence="12" type="primary">gspK</name>
    <name evidence="12" type="ORF">ACFOOT_13175</name>
</gene>
<evidence type="ECO:0000313" key="12">
    <source>
        <dbReference type="EMBL" id="MFC3672373.1"/>
    </source>
</evidence>
<dbReference type="InterPro" id="IPR038072">
    <property type="entry name" value="GspK_central_sf"/>
</dbReference>
<keyword evidence="5 10" id="KW-0997">Cell inner membrane</keyword>
<dbReference type="InterPro" id="IPR049031">
    <property type="entry name" value="T2SSK_SAM-like_1st"/>
</dbReference>
<evidence type="ECO:0000259" key="11">
    <source>
        <dbReference type="Pfam" id="PF21687"/>
    </source>
</evidence>
<evidence type="ECO:0000256" key="1">
    <source>
        <dbReference type="ARBA" id="ARBA00004533"/>
    </source>
</evidence>
<dbReference type="EMBL" id="JBHRYE010000021">
    <property type="protein sequence ID" value="MFC3672373.1"/>
    <property type="molecule type" value="Genomic_DNA"/>
</dbReference>
<evidence type="ECO:0000256" key="9">
    <source>
        <dbReference type="ARBA" id="ARBA00023136"/>
    </source>
</evidence>
<dbReference type="PIRSF" id="PIRSF002786">
    <property type="entry name" value="XcpX"/>
    <property type="match status" value="1"/>
</dbReference>
<keyword evidence="4 10" id="KW-1003">Cell membrane</keyword>
<keyword evidence="8" id="KW-1133">Transmembrane helix</keyword>
<dbReference type="Pfam" id="PF21687">
    <property type="entry name" value="T2SSK_1st"/>
    <property type="match status" value="1"/>
</dbReference>
<dbReference type="PANTHER" id="PTHR38831:SF1">
    <property type="entry name" value="TYPE II SECRETION SYSTEM PROTEIN K-RELATED"/>
    <property type="match status" value="1"/>
</dbReference>
<dbReference type="Gene3D" id="1.10.40.60">
    <property type="entry name" value="EpsJ-like"/>
    <property type="match status" value="1"/>
</dbReference>